<dbReference type="PANTHER" id="PTHR48083">
    <property type="entry name" value="MEDIUM-CHAIN SPECIFIC ACYL-COA DEHYDROGENASE, MITOCHONDRIAL-RELATED"/>
    <property type="match status" value="1"/>
</dbReference>
<keyword evidence="1" id="KW-0560">Oxidoreductase</keyword>
<proteinExistence type="predicted"/>
<dbReference type="OrthoDB" id="3404950at2"/>
<dbReference type="Gene3D" id="1.20.140.10">
    <property type="entry name" value="Butyryl-CoA Dehydrogenase, subunit A, domain 3"/>
    <property type="match status" value="1"/>
</dbReference>
<dbReference type="GO" id="GO:0033539">
    <property type="term" value="P:fatty acid beta-oxidation using acyl-CoA dehydrogenase"/>
    <property type="evidence" value="ECO:0007669"/>
    <property type="project" value="TreeGrafter"/>
</dbReference>
<dbReference type="Pfam" id="PF08028">
    <property type="entry name" value="Acyl-CoA_dh_2"/>
    <property type="match status" value="1"/>
</dbReference>
<protein>
    <submittedName>
        <fullName evidence="3">Hydroxylase</fullName>
    </submittedName>
</protein>
<dbReference type="PIRSF" id="PIRSF016578">
    <property type="entry name" value="HsaA"/>
    <property type="match status" value="1"/>
</dbReference>
<sequence length="398" mass="42436">MTDQTSGAVLAAIEEHADELAALGPANEQLGQLDDQAAKVLREAGVVRLLQPKAFGGYEAHPREFAETVMRIAQLDGATGWVAGIVGVHPWEMAMADQRVQEEVWGSDPDTWIASPYAPMGVLTPVDGGWTLRGRWQFSSGTDHCDWIFLGAMLGDATGKPVMPPTMMHVILPRADYTIVPDSWDVVGLRGTGSKDIIVEDAFIPSYRALLYNKVAEGDAAKEAGLAETGYHVPFSCVFPLGITSAVIGICEGALKHHAAWQASRTTVSGAASKDDPYALYALSEAAADIAASRAALLDNVTSMYDAVARGHAPTFAERAAGRRTQVQAAWRAVRALDEVVARSGGNAMRMDNPIQRFWRDAHTGLAHAIHVPGPTFHAAGLGDLGLEPPAGPLRSMI</sequence>
<evidence type="ECO:0000259" key="2">
    <source>
        <dbReference type="Pfam" id="PF08028"/>
    </source>
</evidence>
<dbReference type="RefSeq" id="WP_139621781.1">
    <property type="nucleotide sequence ID" value="NZ_VDMP01000018.1"/>
</dbReference>
<dbReference type="AlphaFoldDB" id="A0A5C4W9S3"/>
<comment type="caution">
    <text evidence="3">The sequence shown here is derived from an EMBL/GenBank/DDBJ whole genome shotgun (WGS) entry which is preliminary data.</text>
</comment>
<organism evidence="3 4">
    <name type="scientific">Nocardioides albidus</name>
    <dbReference type="NCBI Taxonomy" id="1517589"/>
    <lineage>
        <taxon>Bacteria</taxon>
        <taxon>Bacillati</taxon>
        <taxon>Actinomycetota</taxon>
        <taxon>Actinomycetes</taxon>
        <taxon>Propionibacteriales</taxon>
        <taxon>Nocardioidaceae</taxon>
        <taxon>Nocardioides</taxon>
    </lineage>
</organism>
<dbReference type="Proteomes" id="UP000313231">
    <property type="component" value="Unassembled WGS sequence"/>
</dbReference>
<dbReference type="SUPFAM" id="SSF56645">
    <property type="entry name" value="Acyl-CoA dehydrogenase NM domain-like"/>
    <property type="match status" value="1"/>
</dbReference>
<accession>A0A5C4W9S3</accession>
<evidence type="ECO:0000313" key="4">
    <source>
        <dbReference type="Proteomes" id="UP000313231"/>
    </source>
</evidence>
<dbReference type="Gene3D" id="1.10.540.10">
    <property type="entry name" value="Acyl-CoA dehydrogenase/oxidase, N-terminal domain"/>
    <property type="match status" value="1"/>
</dbReference>
<evidence type="ECO:0000256" key="1">
    <source>
        <dbReference type="ARBA" id="ARBA00023002"/>
    </source>
</evidence>
<dbReference type="GO" id="GO:0050660">
    <property type="term" value="F:flavin adenine dinucleotide binding"/>
    <property type="evidence" value="ECO:0007669"/>
    <property type="project" value="InterPro"/>
</dbReference>
<dbReference type="InterPro" id="IPR046373">
    <property type="entry name" value="Acyl-CoA_Oxase/DH_mid-dom_sf"/>
</dbReference>
<reference evidence="3 4" key="1">
    <citation type="journal article" date="2016" name="Int. J. Syst. Evol. Microbiol.">
        <title>Nocardioides albidus sp. nov., an actinobacterium isolated from garden soil.</title>
        <authorList>
            <person name="Singh H."/>
            <person name="Du J."/>
            <person name="Trinh H."/>
            <person name="Won K."/>
            <person name="Yang J.E."/>
            <person name="Yin C."/>
            <person name="Kook M."/>
            <person name="Yi T.H."/>
        </authorList>
    </citation>
    <scope>NUCLEOTIDE SEQUENCE [LARGE SCALE GENOMIC DNA]</scope>
    <source>
        <strain evidence="3 4">CCTCC AB 2015297</strain>
    </source>
</reference>
<dbReference type="SUPFAM" id="SSF47203">
    <property type="entry name" value="Acyl-CoA dehydrogenase C-terminal domain-like"/>
    <property type="match status" value="1"/>
</dbReference>
<dbReference type="GO" id="GO:0003995">
    <property type="term" value="F:acyl-CoA dehydrogenase activity"/>
    <property type="evidence" value="ECO:0007669"/>
    <property type="project" value="TreeGrafter"/>
</dbReference>
<name>A0A5C4W9S3_9ACTN</name>
<dbReference type="InterPro" id="IPR037069">
    <property type="entry name" value="AcylCoA_DH/ox_N_sf"/>
</dbReference>
<evidence type="ECO:0000313" key="3">
    <source>
        <dbReference type="EMBL" id="TNM44099.1"/>
    </source>
</evidence>
<dbReference type="InterPro" id="IPR036250">
    <property type="entry name" value="AcylCo_DH-like_C"/>
</dbReference>
<dbReference type="GO" id="GO:0016712">
    <property type="term" value="F:oxidoreductase activity, acting on paired donors, with incorporation or reduction of molecular oxygen, reduced flavin or flavoprotein as one donor, and incorporation of one atom of oxygen"/>
    <property type="evidence" value="ECO:0007669"/>
    <property type="project" value="TreeGrafter"/>
</dbReference>
<dbReference type="InterPro" id="IPR013107">
    <property type="entry name" value="Acyl-CoA_DH_C"/>
</dbReference>
<dbReference type="InterPro" id="IPR050741">
    <property type="entry name" value="Acyl-CoA_dehydrogenase"/>
</dbReference>
<dbReference type="InterPro" id="IPR009100">
    <property type="entry name" value="AcylCoA_DH/oxidase_NM_dom_sf"/>
</dbReference>
<keyword evidence="4" id="KW-1185">Reference proteome</keyword>
<dbReference type="EMBL" id="VDMP01000018">
    <property type="protein sequence ID" value="TNM44099.1"/>
    <property type="molecule type" value="Genomic_DNA"/>
</dbReference>
<gene>
    <name evidence="3" type="ORF">FHP29_05125</name>
</gene>
<dbReference type="GO" id="GO:0005737">
    <property type="term" value="C:cytoplasm"/>
    <property type="evidence" value="ECO:0007669"/>
    <property type="project" value="TreeGrafter"/>
</dbReference>
<dbReference type="Gene3D" id="2.40.110.10">
    <property type="entry name" value="Butyryl-CoA Dehydrogenase, subunit A, domain 2"/>
    <property type="match status" value="1"/>
</dbReference>
<dbReference type="PANTHER" id="PTHR48083:SF19">
    <property type="entry name" value="FLAVIN-DEPENDENT MONOOXYGENASE, OXYGENASE SUBUNIT HSAA"/>
    <property type="match status" value="1"/>
</dbReference>
<feature type="domain" description="Acyl-CoA dehydrogenase C-terminal" evidence="2">
    <location>
        <begin position="242"/>
        <end position="372"/>
    </location>
</feature>